<keyword evidence="3 7" id="KW-0812">Transmembrane</keyword>
<dbReference type="PROSITE" id="PS50850">
    <property type="entry name" value="MFS"/>
    <property type="match status" value="1"/>
</dbReference>
<evidence type="ECO:0000313" key="9">
    <source>
        <dbReference type="EMBL" id="LAC26273.1"/>
    </source>
</evidence>
<feature type="transmembrane region" description="Helical" evidence="7">
    <location>
        <begin position="284"/>
        <end position="313"/>
    </location>
</feature>
<dbReference type="Gene3D" id="1.20.1250.20">
    <property type="entry name" value="MFS general substrate transporter like domains"/>
    <property type="match status" value="3"/>
</dbReference>
<evidence type="ECO:0000259" key="8">
    <source>
        <dbReference type="PROSITE" id="PS50850"/>
    </source>
</evidence>
<feature type="transmembrane region" description="Helical" evidence="7">
    <location>
        <begin position="71"/>
        <end position="90"/>
    </location>
</feature>
<dbReference type="PANTHER" id="PTHR16172">
    <property type="entry name" value="MAJOR FACILITATOR SUPERFAMILY DOMAIN-CONTAINING PROTEIN 6-LIKE"/>
    <property type="match status" value="1"/>
</dbReference>
<feature type="domain" description="Major facilitator superfamily (MFS) profile" evidence="8">
    <location>
        <begin position="415"/>
        <end position="640"/>
    </location>
</feature>
<dbReference type="SUPFAM" id="SSF103473">
    <property type="entry name" value="MFS general substrate transporter"/>
    <property type="match status" value="1"/>
</dbReference>
<proteinExistence type="evidence at transcript level"/>
<dbReference type="InterPro" id="IPR020846">
    <property type="entry name" value="MFS_dom"/>
</dbReference>
<sequence>MKVNSNLLPMKAHYFFVFAATAPMLPFLPLVGRQLGIQSGIPLVYTVLPFVGILAKFFAGGVADAKGVHKNLLLGALCITTLGFFSIYFAPGIPKSSVVTVSTNLSLDCSPVASYLRHRHTKEPCGRHDYLATIAEHTLASCTVQCSLSEDSINDGDSQDLCKAWNISLSACQGDLSFTSTIDLYHGEREGTDTYIPIVDVSIFNSTRNRNSDTSVVSVRDRTGTKSSGNGSTNSDGLLDHPVCLSTVRVFKCTGVCQNPALMQYLDAPEVPPTLAQILHYPQFWIFMSLMLVAWSSFASVVTLSDTICFMLIGRHGGEYGRQRVWGSIGWGFCVMLAGALIDTVSGSSADKDYTPAFLLTLALFIMDIASVTRIRLPRAGEETSENTPGPKKSSVMSSCLTCGPLVMQLLSEPRVVVFVISCIVVGASTGALWTYQLMLVEEVAITWNCDFHWIKLLDGLMLGVQCFMGELPFFLLAGVLLKKLGHVMCMTIVIATFGLRFVLYSFVWNPWMFLPIEVLQGLTFGLFYTTMASYASVVARPGTEATMQAMVGAAFEGVGIAIGGSMGGAIFFQYGGQTLFLVLGIFNLIFSVVFAATNWGINKCQPDTAAYHTHYPVLSAEPITSELSSSDAAPVLMRS</sequence>
<protein>
    <submittedName>
        <fullName evidence="9">Major facilitator superfamily domain-containing protein 6-like</fullName>
    </submittedName>
</protein>
<keyword evidence="5 7" id="KW-0472">Membrane</keyword>
<feature type="transmembrane region" description="Helical" evidence="7">
    <location>
        <begin position="520"/>
        <end position="540"/>
    </location>
</feature>
<feature type="region of interest" description="Disordered" evidence="6">
    <location>
        <begin position="214"/>
        <end position="234"/>
    </location>
</feature>
<evidence type="ECO:0000256" key="6">
    <source>
        <dbReference type="SAM" id="MobiDB-lite"/>
    </source>
</evidence>
<dbReference type="InterPro" id="IPR051717">
    <property type="entry name" value="MFS_MFSD6"/>
</dbReference>
<dbReference type="Pfam" id="PF12832">
    <property type="entry name" value="MFS_1_like"/>
    <property type="match status" value="1"/>
</dbReference>
<evidence type="ECO:0000256" key="3">
    <source>
        <dbReference type="ARBA" id="ARBA00022692"/>
    </source>
</evidence>
<dbReference type="InterPro" id="IPR036259">
    <property type="entry name" value="MFS_trans_sf"/>
</dbReference>
<feature type="transmembrane region" description="Helical" evidence="7">
    <location>
        <begin position="325"/>
        <end position="342"/>
    </location>
</feature>
<dbReference type="InterPro" id="IPR024989">
    <property type="entry name" value="MFS_assoc_dom"/>
</dbReference>
<dbReference type="AlphaFoldDB" id="A0A6A7G897"/>
<feature type="transmembrane region" description="Helical" evidence="7">
    <location>
        <begin position="552"/>
        <end position="573"/>
    </location>
</feature>
<name>A0A6A7G897_9CRUS</name>
<keyword evidence="4 7" id="KW-1133">Transmembrane helix</keyword>
<feature type="transmembrane region" description="Helical" evidence="7">
    <location>
        <begin position="416"/>
        <end position="440"/>
    </location>
</feature>
<feature type="transmembrane region" description="Helical" evidence="7">
    <location>
        <begin position="12"/>
        <end position="31"/>
    </location>
</feature>
<evidence type="ECO:0000256" key="2">
    <source>
        <dbReference type="ARBA" id="ARBA00005241"/>
    </source>
</evidence>
<evidence type="ECO:0000256" key="1">
    <source>
        <dbReference type="ARBA" id="ARBA00004141"/>
    </source>
</evidence>
<comment type="subcellular location">
    <subcellularLocation>
        <location evidence="1">Membrane</location>
        <topology evidence="1">Multi-pass membrane protein</topology>
    </subcellularLocation>
</comment>
<dbReference type="GO" id="GO:0016020">
    <property type="term" value="C:membrane"/>
    <property type="evidence" value="ECO:0007669"/>
    <property type="project" value="UniProtKB-SubCell"/>
</dbReference>
<dbReference type="PANTHER" id="PTHR16172:SF30">
    <property type="entry name" value="SUGAR BABY, ISOFORM C"/>
    <property type="match status" value="1"/>
</dbReference>
<organism evidence="9">
    <name type="scientific">Hirondellea gigas</name>
    <dbReference type="NCBI Taxonomy" id="1518452"/>
    <lineage>
        <taxon>Eukaryota</taxon>
        <taxon>Metazoa</taxon>
        <taxon>Ecdysozoa</taxon>
        <taxon>Arthropoda</taxon>
        <taxon>Crustacea</taxon>
        <taxon>Multicrustacea</taxon>
        <taxon>Malacostraca</taxon>
        <taxon>Eumalacostraca</taxon>
        <taxon>Peracarida</taxon>
        <taxon>Amphipoda</taxon>
        <taxon>Amphilochidea</taxon>
        <taxon>Lysianassida</taxon>
        <taxon>Lysianassidira</taxon>
        <taxon>Lysianassoidea</taxon>
        <taxon>Lysianassidae</taxon>
        <taxon>Hirondellea</taxon>
    </lineage>
</organism>
<feature type="transmembrane region" description="Helical" evidence="7">
    <location>
        <begin position="488"/>
        <end position="508"/>
    </location>
</feature>
<evidence type="ECO:0000256" key="7">
    <source>
        <dbReference type="SAM" id="Phobius"/>
    </source>
</evidence>
<dbReference type="EMBL" id="IACT01007154">
    <property type="protein sequence ID" value="LAC26273.1"/>
    <property type="molecule type" value="mRNA"/>
</dbReference>
<feature type="compositionally biased region" description="Low complexity" evidence="6">
    <location>
        <begin position="225"/>
        <end position="234"/>
    </location>
</feature>
<feature type="transmembrane region" description="Helical" evidence="7">
    <location>
        <begin position="37"/>
        <end position="59"/>
    </location>
</feature>
<evidence type="ECO:0000256" key="4">
    <source>
        <dbReference type="ARBA" id="ARBA00022989"/>
    </source>
</evidence>
<dbReference type="GO" id="GO:0022857">
    <property type="term" value="F:transmembrane transporter activity"/>
    <property type="evidence" value="ECO:0007669"/>
    <property type="project" value="InterPro"/>
</dbReference>
<evidence type="ECO:0000256" key="5">
    <source>
        <dbReference type="ARBA" id="ARBA00023136"/>
    </source>
</evidence>
<comment type="similarity">
    <text evidence="2">Belongs to the major facilitator superfamily. MFSD6 family.</text>
</comment>
<feature type="transmembrane region" description="Helical" evidence="7">
    <location>
        <begin position="579"/>
        <end position="597"/>
    </location>
</feature>
<accession>A0A6A7G897</accession>
<reference evidence="9" key="1">
    <citation type="submission" date="2017-11" db="EMBL/GenBank/DDBJ databases">
        <title>The sensing device of the deep-sea amphipod.</title>
        <authorList>
            <person name="Kobayashi H."/>
            <person name="Nagahama T."/>
            <person name="Arai W."/>
            <person name="Sasagawa Y."/>
            <person name="Umeda M."/>
            <person name="Hayashi T."/>
            <person name="Nikaido I."/>
            <person name="Watanabe H."/>
            <person name="Oguri K."/>
            <person name="Kitazato H."/>
            <person name="Fujioka K."/>
            <person name="Kido Y."/>
            <person name="Takami H."/>
        </authorList>
    </citation>
    <scope>NUCLEOTIDE SEQUENCE</scope>
    <source>
        <tissue evidence="9">Whole body</tissue>
    </source>
</reference>
<feature type="transmembrane region" description="Helical" evidence="7">
    <location>
        <begin position="460"/>
        <end position="481"/>
    </location>
</feature>
<feature type="transmembrane region" description="Helical" evidence="7">
    <location>
        <begin position="354"/>
        <end position="372"/>
    </location>
</feature>